<organism evidence="3 4">
    <name type="scientific">Thermocladium modestius</name>
    <dbReference type="NCBI Taxonomy" id="62609"/>
    <lineage>
        <taxon>Archaea</taxon>
        <taxon>Thermoproteota</taxon>
        <taxon>Thermoprotei</taxon>
        <taxon>Thermoproteales</taxon>
        <taxon>Thermoproteaceae</taxon>
        <taxon>Thermocladium</taxon>
    </lineage>
</organism>
<dbReference type="RefSeq" id="WP_188596354.1">
    <property type="nucleotide sequence ID" value="NZ_BMNL01000002.1"/>
</dbReference>
<reference evidence="3" key="1">
    <citation type="journal article" date="2014" name="Int. J. Syst. Evol. Microbiol.">
        <title>Complete genome sequence of Corynebacterium casei LMG S-19264T (=DSM 44701T), isolated from a smear-ripened cheese.</title>
        <authorList>
            <consortium name="US DOE Joint Genome Institute (JGI-PGF)"/>
            <person name="Walter F."/>
            <person name="Albersmeier A."/>
            <person name="Kalinowski J."/>
            <person name="Ruckert C."/>
        </authorList>
    </citation>
    <scope>NUCLEOTIDE SEQUENCE</scope>
    <source>
        <strain evidence="3">JCM 10088</strain>
    </source>
</reference>
<dbReference type="InterPro" id="IPR020904">
    <property type="entry name" value="Sc_DH/Rdtase_CS"/>
</dbReference>
<name>A0A830GV24_9CREN</name>
<proteinExistence type="inferred from homology"/>
<evidence type="ECO:0000259" key="2">
    <source>
        <dbReference type="Pfam" id="PF01370"/>
    </source>
</evidence>
<sequence length="324" mass="34860">MSIVVTGGAGFIGSHAVDALLDMGFSVKVLDNFSSGRMENLTHRSGDPRLSIVKMDLKDGSALPEALRGASAVFHFAANPEVRVSTTNPDVHFRENVVATFNLLEAMRRADVGELVFASSSSVYGEPERIPVGEDAPIRPVSVYGASKASGENLIHAYSRLYGIKAVAMRYANVAGPRLRHGVVPDLMLKLAKNPRQLEILGDGTQVRSYIYVGDAVEATVLAWRRGGSGFEAFNVGSEDWVTVNDIAKLIVESLGLEGRVEFTYKPLLHGVGWPGDVKRIALSIDKLKALGFKPRHNSVESLRLTIEALRGELGLARGGHGSA</sequence>
<dbReference type="PANTHER" id="PTHR43000">
    <property type="entry name" value="DTDP-D-GLUCOSE 4,6-DEHYDRATASE-RELATED"/>
    <property type="match status" value="1"/>
</dbReference>
<feature type="domain" description="NAD-dependent epimerase/dehydratase" evidence="2">
    <location>
        <begin position="3"/>
        <end position="237"/>
    </location>
</feature>
<protein>
    <submittedName>
        <fullName evidence="3">UDP-glucose 4-epimerase</fullName>
    </submittedName>
</protein>
<dbReference type="Gene3D" id="3.90.25.10">
    <property type="entry name" value="UDP-galactose 4-epimerase, domain 1"/>
    <property type="match status" value="1"/>
</dbReference>
<evidence type="ECO:0000313" key="4">
    <source>
        <dbReference type="Proteomes" id="UP000610960"/>
    </source>
</evidence>
<dbReference type="AlphaFoldDB" id="A0A830GV24"/>
<evidence type="ECO:0000256" key="1">
    <source>
        <dbReference type="ARBA" id="ARBA00007637"/>
    </source>
</evidence>
<dbReference type="InterPro" id="IPR001509">
    <property type="entry name" value="Epimerase_deHydtase"/>
</dbReference>
<dbReference type="Proteomes" id="UP000610960">
    <property type="component" value="Unassembled WGS sequence"/>
</dbReference>
<accession>A0A830GV24</accession>
<dbReference type="Gene3D" id="3.40.50.720">
    <property type="entry name" value="NAD(P)-binding Rossmann-like Domain"/>
    <property type="match status" value="1"/>
</dbReference>
<comment type="caution">
    <text evidence="3">The sequence shown here is derived from an EMBL/GenBank/DDBJ whole genome shotgun (WGS) entry which is preliminary data.</text>
</comment>
<dbReference type="InterPro" id="IPR036291">
    <property type="entry name" value="NAD(P)-bd_dom_sf"/>
</dbReference>
<dbReference type="PROSITE" id="PS00061">
    <property type="entry name" value="ADH_SHORT"/>
    <property type="match status" value="1"/>
</dbReference>
<dbReference type="SUPFAM" id="SSF51735">
    <property type="entry name" value="NAD(P)-binding Rossmann-fold domains"/>
    <property type="match status" value="1"/>
</dbReference>
<evidence type="ECO:0000313" key="3">
    <source>
        <dbReference type="EMBL" id="GGP20824.1"/>
    </source>
</evidence>
<dbReference type="EMBL" id="BMNL01000002">
    <property type="protein sequence ID" value="GGP20824.1"/>
    <property type="molecule type" value="Genomic_DNA"/>
</dbReference>
<keyword evidence="4" id="KW-1185">Reference proteome</keyword>
<dbReference type="OrthoDB" id="4907at2157"/>
<dbReference type="Pfam" id="PF01370">
    <property type="entry name" value="Epimerase"/>
    <property type="match status" value="1"/>
</dbReference>
<gene>
    <name evidence="3" type="ORF">GCM10007981_10460</name>
</gene>
<reference evidence="3" key="2">
    <citation type="submission" date="2020-09" db="EMBL/GenBank/DDBJ databases">
        <authorList>
            <person name="Sun Q."/>
            <person name="Ohkuma M."/>
        </authorList>
    </citation>
    <scope>NUCLEOTIDE SEQUENCE</scope>
    <source>
        <strain evidence="3">JCM 10088</strain>
    </source>
</reference>
<comment type="similarity">
    <text evidence="1">Belongs to the NAD(P)-dependent epimerase/dehydratase family.</text>
</comment>